<name>A0ACB8VRZ3_9TELE</name>
<gene>
    <name evidence="1" type="ORF">L3Q82_015743</name>
</gene>
<organism evidence="1 2">
    <name type="scientific">Scortum barcoo</name>
    <name type="common">barcoo grunter</name>
    <dbReference type="NCBI Taxonomy" id="214431"/>
    <lineage>
        <taxon>Eukaryota</taxon>
        <taxon>Metazoa</taxon>
        <taxon>Chordata</taxon>
        <taxon>Craniata</taxon>
        <taxon>Vertebrata</taxon>
        <taxon>Euteleostomi</taxon>
        <taxon>Actinopterygii</taxon>
        <taxon>Neopterygii</taxon>
        <taxon>Teleostei</taxon>
        <taxon>Neoteleostei</taxon>
        <taxon>Acanthomorphata</taxon>
        <taxon>Eupercaria</taxon>
        <taxon>Centrarchiformes</taxon>
        <taxon>Terapontoidei</taxon>
        <taxon>Terapontidae</taxon>
        <taxon>Scortum</taxon>
    </lineage>
</organism>
<comment type="caution">
    <text evidence="1">The sequence shown here is derived from an EMBL/GenBank/DDBJ whole genome shotgun (WGS) entry which is preliminary data.</text>
</comment>
<reference evidence="1" key="1">
    <citation type="submission" date="2022-04" db="EMBL/GenBank/DDBJ databases">
        <title>Jade perch genome.</title>
        <authorList>
            <person name="Chao B."/>
        </authorList>
    </citation>
    <scope>NUCLEOTIDE SEQUENCE</scope>
    <source>
        <strain evidence="1">CB-2022</strain>
    </source>
</reference>
<feature type="non-terminal residue" evidence="1">
    <location>
        <position position="1"/>
    </location>
</feature>
<proteinExistence type="predicted"/>
<dbReference type="Proteomes" id="UP000831701">
    <property type="component" value="Chromosome 19"/>
</dbReference>
<dbReference type="EMBL" id="CM041549">
    <property type="protein sequence ID" value="KAI3357293.1"/>
    <property type="molecule type" value="Genomic_DNA"/>
</dbReference>
<evidence type="ECO:0000313" key="1">
    <source>
        <dbReference type="EMBL" id="KAI3357293.1"/>
    </source>
</evidence>
<accession>A0ACB8VRZ3</accession>
<sequence length="679" mass="75475">RHIFTDICSGHFSGTNTTLKMSPNMTCEALQAFSPRLTVTKRKEALELRKTMKPLMEKRRRARINDSLNHLKNLILPLTGRDKTRYSKLEKADILEMTVRFLSDIPPVNNKNSTDSYREGYKACLQRVSALLPKTSLDQDACQRVNDFVQQSTSATITPTCLNCCAQSSRTFPQIQQRLQSLKSSFSSRLEIQSRSSGGAAAPSRAQSGPQAEISEDVNVEIIQQGSALESKTESQSIRMRCVKPRTSKAVDEVDRTAAVVEKRQASQSQRVSRDVGEGGEAGAQQGSKYQLSRIMTPNDANIVGNVHGGIILKMIEEAGCIVGTRHCNTQNGVIYFISPLWDRCVAALVRVEKTEFLSPVFIGEVAHVTAEITYTSKHSLEVQVKVMTENILTGAKKVANKAALWYVPCSLQNVDKIMEVPPIKYANAEQEEEGRKRYEAQKMERLETKARIEEAVTPPPNPEDPPKEQHTVGFSQSSLIHLVGPSDCTLNNYVHGGYSCLILPFLLSTIISFTVAAGTNFNDLHQIDSTQQLKDGVTRPVFDFVCVTMKLMDEVAGIVAARHCSTNIVTASVDAINFHRKIKKGCVVTVTGRLTFVSNKSMEIEVLVDACSLVDAERGKYRAVSAFFTFISLDKDNKPLPVPPLKIDGEEEQRRFEEGKARYLQNKAKRLADKERQQ</sequence>
<evidence type="ECO:0000313" key="2">
    <source>
        <dbReference type="Proteomes" id="UP000831701"/>
    </source>
</evidence>
<protein>
    <submittedName>
        <fullName evidence="1">Uncharacterized protein</fullName>
    </submittedName>
</protein>
<keyword evidence="2" id="KW-1185">Reference proteome</keyword>